<feature type="transmembrane region" description="Helical" evidence="6">
    <location>
        <begin position="185"/>
        <end position="204"/>
    </location>
</feature>
<feature type="compositionally biased region" description="Basic and acidic residues" evidence="5">
    <location>
        <begin position="627"/>
        <end position="638"/>
    </location>
</feature>
<dbReference type="InterPro" id="IPR020846">
    <property type="entry name" value="MFS_dom"/>
</dbReference>
<accession>A0AA38HEY7</accession>
<dbReference type="SUPFAM" id="SSF103473">
    <property type="entry name" value="MFS general substrate transporter"/>
    <property type="match status" value="1"/>
</dbReference>
<evidence type="ECO:0000256" key="1">
    <source>
        <dbReference type="ARBA" id="ARBA00004141"/>
    </source>
</evidence>
<evidence type="ECO:0000256" key="5">
    <source>
        <dbReference type="SAM" id="MobiDB-lite"/>
    </source>
</evidence>
<keyword evidence="2 6" id="KW-0812">Transmembrane</keyword>
<feature type="compositionally biased region" description="Basic and acidic residues" evidence="5">
    <location>
        <begin position="50"/>
        <end position="62"/>
    </location>
</feature>
<keyword evidence="3 6" id="KW-1133">Transmembrane helix</keyword>
<evidence type="ECO:0000256" key="4">
    <source>
        <dbReference type="ARBA" id="ARBA00023136"/>
    </source>
</evidence>
<sequence length="667" mass="72071">MPDPPQPTHPLPNAAPVEAIQPGLAEASSPPAPLERRTSRLAKLALTRSTDAHPPHHAHFDMPEGGPGTPVDAHHYAESPLHEPHHRRGSEKRHKPVIDIEHVPVDDDPRDWPDSKKNFVMVLLTVSVLGPLIAPSIYNPVIDEVQQDLNASSTQIGLSISMYILFQGCVPVLWASIAEITGRKIVYLVSYAIYFVGSLVGSRANSMPLFIVMRCLQACGSSAVVAVGAGSLADMFEVHERGQKLGVFYGMPLVGPAIGPLIGGGLGSAFGWRSALYFLAAYAAVVGLLFLAFPDTWRRERSRVYQKAMEDAVKRAIHNDEAKDKKRARKISRGLSSTATTPPTTGFPSPATSRRGSMVDVSSGGGADVAVAVDEEKGQVVVKRKWWQFGKPKVEEEHEKIKPGWRDVNPFPTMLSIFRQPTNAVVLFASGILFAAQYTIVYTASITLAAAPYSYNALNIGLVILSFGAGSMVGSIGGGRYSDIILRKLKERNCGVSQPEMRLKSTIPAVPLVVASFLAYGWTADRKVHISATVVTLFFCGLTLMMIYASTLAYLVDSNPGRSAGAVSCNSFVRGSLGCILSQVAIPIQNAIGDGGLYSIVAGLLAISTACLLFIAANGEKWRRPEHRWPWNQRKDESVGDEDEEKDSARDSSSRVDSPVADVKARQ</sequence>
<reference evidence="8" key="1">
    <citation type="journal article" date="2022" name="G3 (Bethesda)">
        <title>High quality genome of the basidiomycete yeast Dioszegia hungarica PDD-24b-2 isolated from cloud water.</title>
        <authorList>
            <person name="Jarrige D."/>
            <person name="Haridas S."/>
            <person name="Bleykasten-Grosshans C."/>
            <person name="Joly M."/>
            <person name="Nadalig T."/>
            <person name="Sancelme M."/>
            <person name="Vuilleumier S."/>
            <person name="Grigoriev I.V."/>
            <person name="Amato P."/>
            <person name="Bringel F."/>
        </authorList>
    </citation>
    <scope>NUCLEOTIDE SEQUENCE</scope>
    <source>
        <strain evidence="8">PDD-24b-2</strain>
    </source>
</reference>
<dbReference type="Proteomes" id="UP001164286">
    <property type="component" value="Unassembled WGS sequence"/>
</dbReference>
<evidence type="ECO:0000256" key="2">
    <source>
        <dbReference type="ARBA" id="ARBA00022692"/>
    </source>
</evidence>
<evidence type="ECO:0000259" key="7">
    <source>
        <dbReference type="PROSITE" id="PS50850"/>
    </source>
</evidence>
<dbReference type="RefSeq" id="XP_052949102.1">
    <property type="nucleotide sequence ID" value="XM_053090691.1"/>
</dbReference>
<evidence type="ECO:0000313" key="9">
    <source>
        <dbReference type="Proteomes" id="UP001164286"/>
    </source>
</evidence>
<dbReference type="PROSITE" id="PS50850">
    <property type="entry name" value="MFS"/>
    <property type="match status" value="1"/>
</dbReference>
<dbReference type="GO" id="GO:0022857">
    <property type="term" value="F:transmembrane transporter activity"/>
    <property type="evidence" value="ECO:0007669"/>
    <property type="project" value="InterPro"/>
</dbReference>
<feature type="region of interest" description="Disordered" evidence="5">
    <location>
        <begin position="627"/>
        <end position="667"/>
    </location>
</feature>
<name>A0AA38HEY7_9TREE</name>
<dbReference type="InterPro" id="IPR011701">
    <property type="entry name" value="MFS"/>
</dbReference>
<dbReference type="GeneID" id="77729896"/>
<dbReference type="EMBL" id="JAKWFO010000001">
    <property type="protein sequence ID" value="KAI9639325.1"/>
    <property type="molecule type" value="Genomic_DNA"/>
</dbReference>
<feature type="transmembrane region" description="Helical" evidence="6">
    <location>
        <begin position="424"/>
        <end position="451"/>
    </location>
</feature>
<feature type="domain" description="Major facilitator superfamily (MFS) profile" evidence="7">
    <location>
        <begin position="120"/>
        <end position="620"/>
    </location>
</feature>
<dbReference type="InterPro" id="IPR036259">
    <property type="entry name" value="MFS_trans_sf"/>
</dbReference>
<evidence type="ECO:0000256" key="6">
    <source>
        <dbReference type="SAM" id="Phobius"/>
    </source>
</evidence>
<dbReference type="AlphaFoldDB" id="A0AA38HEY7"/>
<feature type="compositionally biased region" description="Low complexity" evidence="5">
    <location>
        <begin position="655"/>
        <end position="667"/>
    </location>
</feature>
<dbReference type="Gene3D" id="1.20.1250.20">
    <property type="entry name" value="MFS general substrate transporter like domains"/>
    <property type="match status" value="1"/>
</dbReference>
<comment type="subcellular location">
    <subcellularLocation>
        <location evidence="1">Membrane</location>
        <topology evidence="1">Multi-pass membrane protein</topology>
    </subcellularLocation>
</comment>
<gene>
    <name evidence="8" type="ORF">MKK02DRAFT_39624</name>
</gene>
<protein>
    <submittedName>
        <fullName evidence="8">Major facilitator superfamily domain-containing protein</fullName>
    </submittedName>
</protein>
<feature type="transmembrane region" description="Helical" evidence="6">
    <location>
        <begin position="245"/>
        <end position="263"/>
    </location>
</feature>
<evidence type="ECO:0000313" key="8">
    <source>
        <dbReference type="EMBL" id="KAI9639325.1"/>
    </source>
</evidence>
<feature type="transmembrane region" description="Helical" evidence="6">
    <location>
        <begin position="158"/>
        <end position="178"/>
    </location>
</feature>
<feature type="transmembrane region" description="Helical" evidence="6">
    <location>
        <begin position="210"/>
        <end position="233"/>
    </location>
</feature>
<comment type="caution">
    <text evidence="8">The sequence shown here is derived from an EMBL/GenBank/DDBJ whole genome shotgun (WGS) entry which is preliminary data.</text>
</comment>
<feature type="transmembrane region" description="Helical" evidence="6">
    <location>
        <begin position="119"/>
        <end position="138"/>
    </location>
</feature>
<dbReference type="Pfam" id="PF07690">
    <property type="entry name" value="MFS_1"/>
    <property type="match status" value="1"/>
</dbReference>
<feature type="transmembrane region" description="Helical" evidence="6">
    <location>
        <begin position="457"/>
        <end position="482"/>
    </location>
</feature>
<feature type="compositionally biased region" description="Polar residues" evidence="5">
    <location>
        <begin position="334"/>
        <end position="355"/>
    </location>
</feature>
<feature type="transmembrane region" description="Helical" evidence="6">
    <location>
        <begin position="528"/>
        <end position="555"/>
    </location>
</feature>
<keyword evidence="9" id="KW-1185">Reference proteome</keyword>
<organism evidence="8 9">
    <name type="scientific">Dioszegia hungarica</name>
    <dbReference type="NCBI Taxonomy" id="4972"/>
    <lineage>
        <taxon>Eukaryota</taxon>
        <taxon>Fungi</taxon>
        <taxon>Dikarya</taxon>
        <taxon>Basidiomycota</taxon>
        <taxon>Agaricomycotina</taxon>
        <taxon>Tremellomycetes</taxon>
        <taxon>Tremellales</taxon>
        <taxon>Bulleribasidiaceae</taxon>
        <taxon>Dioszegia</taxon>
    </lineage>
</organism>
<proteinExistence type="predicted"/>
<evidence type="ECO:0000256" key="3">
    <source>
        <dbReference type="ARBA" id="ARBA00022989"/>
    </source>
</evidence>
<dbReference type="GO" id="GO:0005886">
    <property type="term" value="C:plasma membrane"/>
    <property type="evidence" value="ECO:0007669"/>
    <property type="project" value="TreeGrafter"/>
</dbReference>
<feature type="transmembrane region" description="Helical" evidence="6">
    <location>
        <begin position="598"/>
        <end position="618"/>
    </location>
</feature>
<feature type="region of interest" description="Disordered" evidence="5">
    <location>
        <begin position="319"/>
        <end position="362"/>
    </location>
</feature>
<dbReference type="Gene3D" id="1.20.1720.10">
    <property type="entry name" value="Multidrug resistance protein D"/>
    <property type="match status" value="1"/>
</dbReference>
<keyword evidence="4 6" id="KW-0472">Membrane</keyword>
<dbReference type="PANTHER" id="PTHR23502">
    <property type="entry name" value="MAJOR FACILITATOR SUPERFAMILY"/>
    <property type="match status" value="1"/>
</dbReference>
<feature type="compositionally biased region" description="Pro residues" evidence="5">
    <location>
        <begin position="1"/>
        <end position="10"/>
    </location>
</feature>
<dbReference type="PANTHER" id="PTHR23502:SF5">
    <property type="entry name" value="QUINIDINE RESISTANCE PROTEIN 3"/>
    <property type="match status" value="1"/>
</dbReference>
<feature type="region of interest" description="Disordered" evidence="5">
    <location>
        <begin position="1"/>
        <end position="76"/>
    </location>
</feature>
<feature type="transmembrane region" description="Helical" evidence="6">
    <location>
        <begin position="275"/>
        <end position="293"/>
    </location>
</feature>